<accession>A0A8T1W5E7</accession>
<feature type="region of interest" description="Disordered" evidence="1">
    <location>
        <begin position="42"/>
        <end position="116"/>
    </location>
</feature>
<feature type="compositionally biased region" description="Polar residues" evidence="1">
    <location>
        <begin position="74"/>
        <end position="84"/>
    </location>
</feature>
<protein>
    <submittedName>
        <fullName evidence="2">Uncharacterized protein</fullName>
    </submittedName>
</protein>
<evidence type="ECO:0000313" key="2">
    <source>
        <dbReference type="EMBL" id="KAG7389162.1"/>
    </source>
</evidence>
<comment type="caution">
    <text evidence="2">The sequence shown here is derived from an EMBL/GenBank/DDBJ whole genome shotgun (WGS) entry which is preliminary data.</text>
</comment>
<keyword evidence="3" id="KW-1185">Reference proteome</keyword>
<evidence type="ECO:0000256" key="1">
    <source>
        <dbReference type="SAM" id="MobiDB-lite"/>
    </source>
</evidence>
<dbReference type="EMBL" id="JAGDFM010000048">
    <property type="protein sequence ID" value="KAG7389162.1"/>
    <property type="molecule type" value="Genomic_DNA"/>
</dbReference>
<sequence>MGERQRQELPIISSVRGHFGGFPTELRVRWLQLRGLRPAAFLGPAGPRRRIASGEPAAPLATRDPHCGGASAMSKAQRSLSATVRNRGASPSLRAGDGAYPHPLSLGIGRQGSALA</sequence>
<dbReference type="AlphaFoldDB" id="A0A8T1W5E7"/>
<gene>
    <name evidence="2" type="ORF">PHYPSEUDO_010964</name>
</gene>
<reference evidence="2" key="1">
    <citation type="submission" date="2021-02" db="EMBL/GenBank/DDBJ databases">
        <authorList>
            <person name="Palmer J.M."/>
        </authorList>
    </citation>
    <scope>NUCLEOTIDE SEQUENCE</scope>
    <source>
        <strain evidence="2">SCRP734</strain>
    </source>
</reference>
<evidence type="ECO:0000313" key="3">
    <source>
        <dbReference type="Proteomes" id="UP000694044"/>
    </source>
</evidence>
<dbReference type="Proteomes" id="UP000694044">
    <property type="component" value="Unassembled WGS sequence"/>
</dbReference>
<organism evidence="2 3">
    <name type="scientific">Phytophthora pseudosyringae</name>
    <dbReference type="NCBI Taxonomy" id="221518"/>
    <lineage>
        <taxon>Eukaryota</taxon>
        <taxon>Sar</taxon>
        <taxon>Stramenopiles</taxon>
        <taxon>Oomycota</taxon>
        <taxon>Peronosporomycetes</taxon>
        <taxon>Peronosporales</taxon>
        <taxon>Peronosporaceae</taxon>
        <taxon>Phytophthora</taxon>
    </lineage>
</organism>
<name>A0A8T1W5E7_9STRA</name>
<proteinExistence type="predicted"/>